<gene>
    <name evidence="2" type="ORF">AMST5_02170</name>
</gene>
<name>A0AA48RDF0_9ZZZZ</name>
<keyword evidence="1" id="KW-0812">Transmembrane</keyword>
<accession>A0AA48RDF0</accession>
<organism evidence="2">
    <name type="scientific">freshwater sediment metagenome</name>
    <dbReference type="NCBI Taxonomy" id="556182"/>
    <lineage>
        <taxon>unclassified sequences</taxon>
        <taxon>metagenomes</taxon>
        <taxon>ecological metagenomes</taxon>
    </lineage>
</organism>
<protein>
    <submittedName>
        <fullName evidence="2">Uncharacterized protein</fullName>
    </submittedName>
</protein>
<evidence type="ECO:0000256" key="1">
    <source>
        <dbReference type="SAM" id="Phobius"/>
    </source>
</evidence>
<proteinExistence type="predicted"/>
<keyword evidence="1" id="KW-0472">Membrane</keyword>
<dbReference type="AlphaFoldDB" id="A0AA48RDF0"/>
<sequence length="233" mass="26037">MTRGQLIWNILLGLLSGPVIAGLALLLPLGVLTGVAAVLDPSLAMYEFAPEEDLLLPFVLIAALISAANVRLALVMSRDRKAGRLFEVSTDRYADDPSGAENIHGHPGKRFALDFIQFLATSEGPGVSIGDPVGEDYGWGFWIEEKRFSPLWAAFAHEGRSTVDERSETYILAITLEPPLMPWRRLFYKPDFALRDEIERRLIEFLYSRGMSFSTEAEDWVDPEPKTQPAPRF</sequence>
<reference evidence="2" key="1">
    <citation type="submission" date="2023-07" db="EMBL/GenBank/DDBJ databases">
        <authorList>
            <person name="Pelsma A.J. K."/>
        </authorList>
    </citation>
    <scope>NUCLEOTIDE SEQUENCE</scope>
</reference>
<evidence type="ECO:0000313" key="2">
    <source>
        <dbReference type="EMBL" id="CAJ0869792.1"/>
    </source>
</evidence>
<feature type="transmembrane region" description="Helical" evidence="1">
    <location>
        <begin position="54"/>
        <end position="74"/>
    </location>
</feature>
<keyword evidence="1" id="KW-1133">Transmembrane helix</keyword>
<dbReference type="EMBL" id="OY288114">
    <property type="protein sequence ID" value="CAJ0869792.1"/>
    <property type="molecule type" value="Genomic_DNA"/>
</dbReference>
<feature type="transmembrane region" description="Helical" evidence="1">
    <location>
        <begin position="12"/>
        <end position="39"/>
    </location>
</feature>